<keyword evidence="2" id="KW-1185">Reference proteome</keyword>
<organism evidence="1 2">
    <name type="scientific">Thauera sedimentorum</name>
    <dbReference type="NCBI Taxonomy" id="2767595"/>
    <lineage>
        <taxon>Bacteria</taxon>
        <taxon>Pseudomonadati</taxon>
        <taxon>Pseudomonadota</taxon>
        <taxon>Betaproteobacteria</taxon>
        <taxon>Rhodocyclales</taxon>
        <taxon>Zoogloeaceae</taxon>
        <taxon>Thauera</taxon>
    </lineage>
</organism>
<evidence type="ECO:0000313" key="1">
    <source>
        <dbReference type="EMBL" id="MBD8502964.1"/>
    </source>
</evidence>
<dbReference type="Proteomes" id="UP000603602">
    <property type="component" value="Unassembled WGS sequence"/>
</dbReference>
<dbReference type="InterPro" id="IPR018668">
    <property type="entry name" value="DNA-binding_VF530-like"/>
</dbReference>
<protein>
    <submittedName>
        <fullName evidence="1">DUF2132 domain-containing protein</fullName>
    </submittedName>
</protein>
<evidence type="ECO:0000313" key="2">
    <source>
        <dbReference type="Proteomes" id="UP000603602"/>
    </source>
</evidence>
<dbReference type="Pfam" id="PF09905">
    <property type="entry name" value="VF530"/>
    <property type="match status" value="1"/>
</dbReference>
<dbReference type="InterPro" id="IPR036361">
    <property type="entry name" value="SAP_dom_sf"/>
</dbReference>
<gene>
    <name evidence="1" type="ORF">IFO67_08730</name>
</gene>
<comment type="caution">
    <text evidence="1">The sequence shown here is derived from an EMBL/GenBank/DDBJ whole genome shotgun (WGS) entry which is preliminary data.</text>
</comment>
<accession>A0ABR9B9E3</accession>
<sequence>MTNTQANNPLHGVTLERLLTELVDYYGWHQLGRRVNIRCFTHEPSIASSLKFLRRTPWAREQVEQLYVDMLRGR</sequence>
<dbReference type="EMBL" id="JACYTO010000001">
    <property type="protein sequence ID" value="MBD8502964.1"/>
    <property type="molecule type" value="Genomic_DNA"/>
</dbReference>
<dbReference type="Gene3D" id="1.10.720.30">
    <property type="entry name" value="SAP domain"/>
    <property type="match status" value="1"/>
</dbReference>
<reference evidence="2" key="1">
    <citation type="submission" date="2023-07" db="EMBL/GenBank/DDBJ databases">
        <title>Thauera sp. CAU 1555 isolated from sand of Yaerae Beach.</title>
        <authorList>
            <person name="Kim W."/>
        </authorList>
    </citation>
    <scope>NUCLEOTIDE SEQUENCE [LARGE SCALE GENOMIC DNA]</scope>
    <source>
        <strain evidence="2">CAU 1555</strain>
    </source>
</reference>
<name>A0ABR9B9E3_9RHOO</name>
<dbReference type="RefSeq" id="WP_187717706.1">
    <property type="nucleotide sequence ID" value="NZ_JACTAH010000001.1"/>
</dbReference>
<proteinExistence type="predicted"/>